<feature type="region of interest" description="Disordered" evidence="1">
    <location>
        <begin position="142"/>
        <end position="166"/>
    </location>
</feature>
<proteinExistence type="predicted"/>
<dbReference type="PANTHER" id="PTHR36302">
    <property type="entry name" value="BLR7088 PROTEIN"/>
    <property type="match status" value="1"/>
</dbReference>
<dbReference type="RefSeq" id="WP_092681631.1">
    <property type="nucleotide sequence ID" value="NZ_FNMZ01000003.1"/>
</dbReference>
<reference evidence="3 4" key="1">
    <citation type="submission" date="2016-10" db="EMBL/GenBank/DDBJ databases">
        <authorList>
            <person name="de Groot N.N."/>
        </authorList>
    </citation>
    <scope>NUCLEOTIDE SEQUENCE [LARGE SCALE GENOMIC DNA]</scope>
    <source>
        <strain evidence="3 4">DSM 17890</strain>
    </source>
</reference>
<evidence type="ECO:0000313" key="3">
    <source>
        <dbReference type="EMBL" id="SDX10119.1"/>
    </source>
</evidence>
<protein>
    <recommendedName>
        <fullName evidence="5">Copper(I)-binding protein</fullName>
    </recommendedName>
</protein>
<dbReference type="InterPro" id="IPR007410">
    <property type="entry name" value="LpqE-like"/>
</dbReference>
<dbReference type="STRING" id="356660.SAMN05444336_103303"/>
<dbReference type="InterPro" id="IPR058248">
    <property type="entry name" value="Lxx211020-like"/>
</dbReference>
<dbReference type="Pfam" id="PF04314">
    <property type="entry name" value="PCuAC"/>
    <property type="match status" value="1"/>
</dbReference>
<feature type="chain" id="PRO_5011552817" description="Copper(I)-binding protein" evidence="2">
    <location>
        <begin position="24"/>
        <end position="166"/>
    </location>
</feature>
<evidence type="ECO:0000256" key="2">
    <source>
        <dbReference type="SAM" id="SignalP"/>
    </source>
</evidence>
<accession>A0A1H2YZZ5</accession>
<dbReference type="OrthoDB" id="9796962at2"/>
<dbReference type="EMBL" id="FNMZ01000003">
    <property type="protein sequence ID" value="SDX10119.1"/>
    <property type="molecule type" value="Genomic_DNA"/>
</dbReference>
<evidence type="ECO:0000313" key="4">
    <source>
        <dbReference type="Proteomes" id="UP000199118"/>
    </source>
</evidence>
<keyword evidence="4" id="KW-1185">Reference proteome</keyword>
<dbReference type="Gene3D" id="2.60.40.1890">
    <property type="entry name" value="PCu(A)C copper chaperone"/>
    <property type="match status" value="1"/>
</dbReference>
<evidence type="ECO:0008006" key="5">
    <source>
        <dbReference type="Google" id="ProtNLM"/>
    </source>
</evidence>
<sequence length="166" mass="17867">MFRTLTAPAALAAFALSALPGFAADIMVDDAYARSSNPKVGGVFFVLRNPSAEPVKLVEARSNVARKTELHTHLMQDGIARMRQVDAIEIPAQGMAPLQRGGDHVMLMGLTAPLAQGASFPLTLVFDDGTEQVVEVTVDNERQDAPMDHGKMGHGDMKHDDMKKAD</sequence>
<keyword evidence="2" id="KW-0732">Signal</keyword>
<evidence type="ECO:0000256" key="1">
    <source>
        <dbReference type="SAM" id="MobiDB-lite"/>
    </source>
</evidence>
<dbReference type="AlphaFoldDB" id="A0A1H2YZZ5"/>
<dbReference type="InterPro" id="IPR036182">
    <property type="entry name" value="PCuAC_sf"/>
</dbReference>
<feature type="signal peptide" evidence="2">
    <location>
        <begin position="1"/>
        <end position="23"/>
    </location>
</feature>
<dbReference type="SUPFAM" id="SSF110087">
    <property type="entry name" value="DR1885-like metal-binding protein"/>
    <property type="match status" value="1"/>
</dbReference>
<dbReference type="PANTHER" id="PTHR36302:SF1">
    <property type="entry name" value="COPPER CHAPERONE PCU(A)C"/>
    <property type="match status" value="1"/>
</dbReference>
<gene>
    <name evidence="3" type="ORF">SAMN05444336_103303</name>
</gene>
<organism evidence="3 4">
    <name type="scientific">Albimonas donghaensis</name>
    <dbReference type="NCBI Taxonomy" id="356660"/>
    <lineage>
        <taxon>Bacteria</taxon>
        <taxon>Pseudomonadati</taxon>
        <taxon>Pseudomonadota</taxon>
        <taxon>Alphaproteobacteria</taxon>
        <taxon>Rhodobacterales</taxon>
        <taxon>Paracoccaceae</taxon>
        <taxon>Albimonas</taxon>
    </lineage>
</organism>
<name>A0A1H2YZZ5_9RHOB</name>
<dbReference type="Proteomes" id="UP000199118">
    <property type="component" value="Unassembled WGS sequence"/>
</dbReference>